<dbReference type="EMBL" id="LAZR01000630">
    <property type="protein sequence ID" value="KKN62286.1"/>
    <property type="molecule type" value="Genomic_DNA"/>
</dbReference>
<gene>
    <name evidence="1" type="ORF">LCGC14_0513460</name>
</gene>
<comment type="caution">
    <text evidence="1">The sequence shown here is derived from an EMBL/GenBank/DDBJ whole genome shotgun (WGS) entry which is preliminary data.</text>
</comment>
<organism evidence="1">
    <name type="scientific">marine sediment metagenome</name>
    <dbReference type="NCBI Taxonomy" id="412755"/>
    <lineage>
        <taxon>unclassified sequences</taxon>
        <taxon>metagenomes</taxon>
        <taxon>ecological metagenomes</taxon>
    </lineage>
</organism>
<accession>A0A0F9UM85</accession>
<proteinExistence type="predicted"/>
<name>A0A0F9UM85_9ZZZZ</name>
<evidence type="ECO:0000313" key="1">
    <source>
        <dbReference type="EMBL" id="KKN62286.1"/>
    </source>
</evidence>
<dbReference type="AlphaFoldDB" id="A0A0F9UM85"/>
<sequence length="63" mass="7055">MKSGAIKIARNEEELIAYINMYLKDKTLDSNKRKELCKQECGPYAGKAGEKIGLKLLNILGKL</sequence>
<protein>
    <submittedName>
        <fullName evidence="1">Uncharacterized protein</fullName>
    </submittedName>
</protein>
<reference evidence="1" key="1">
    <citation type="journal article" date="2015" name="Nature">
        <title>Complex archaea that bridge the gap between prokaryotes and eukaryotes.</title>
        <authorList>
            <person name="Spang A."/>
            <person name="Saw J.H."/>
            <person name="Jorgensen S.L."/>
            <person name="Zaremba-Niedzwiedzka K."/>
            <person name="Martijn J."/>
            <person name="Lind A.E."/>
            <person name="van Eijk R."/>
            <person name="Schleper C."/>
            <person name="Guy L."/>
            <person name="Ettema T.J."/>
        </authorList>
    </citation>
    <scope>NUCLEOTIDE SEQUENCE</scope>
</reference>